<proteinExistence type="predicted"/>
<dbReference type="RefSeq" id="WP_322877338.1">
    <property type="nucleotide sequence ID" value="NZ_JAVMIP010000002.1"/>
</dbReference>
<gene>
    <name evidence="2" type="ORF">RIF25_04445</name>
</gene>
<evidence type="ECO:0000313" key="2">
    <source>
        <dbReference type="EMBL" id="MDS3860053.1"/>
    </source>
</evidence>
<protein>
    <recommendedName>
        <fullName evidence="1">tRNA nuclease CdiA C-terminal domain-containing protein</fullName>
    </recommendedName>
</protein>
<dbReference type="EMBL" id="JAVMIP010000002">
    <property type="protein sequence ID" value="MDS3860053.1"/>
    <property type="molecule type" value="Genomic_DNA"/>
</dbReference>
<feature type="domain" description="tRNA nuclease CdiA C-terminal" evidence="1">
    <location>
        <begin position="74"/>
        <end position="136"/>
    </location>
</feature>
<keyword evidence="3" id="KW-1185">Reference proteome</keyword>
<reference evidence="3" key="1">
    <citation type="submission" date="2023-07" db="EMBL/GenBank/DDBJ databases">
        <authorList>
            <person name="Luz R."/>
            <person name="Cordeiro R."/>
            <person name="Fonseca A."/>
            <person name="Goncalves V."/>
        </authorList>
    </citation>
    <scope>NUCLEOTIDE SEQUENCE [LARGE SCALE GENOMIC DNA]</scope>
    <source>
        <strain evidence="3">BACA0444</strain>
    </source>
</reference>
<dbReference type="Pfam" id="PF18451">
    <property type="entry name" value="CdiA_C"/>
    <property type="match status" value="1"/>
</dbReference>
<comment type="caution">
    <text evidence="2">The sequence shown here is derived from an EMBL/GenBank/DDBJ whole genome shotgun (WGS) entry which is preliminary data.</text>
</comment>
<organism evidence="2 3">
    <name type="scientific">Pseudocalidococcus azoricus BACA0444</name>
    <dbReference type="NCBI Taxonomy" id="2918990"/>
    <lineage>
        <taxon>Bacteria</taxon>
        <taxon>Bacillati</taxon>
        <taxon>Cyanobacteriota</taxon>
        <taxon>Cyanophyceae</taxon>
        <taxon>Acaryochloridales</taxon>
        <taxon>Thermosynechococcaceae</taxon>
        <taxon>Pseudocalidococcus</taxon>
        <taxon>Pseudocalidococcus azoricus</taxon>
    </lineage>
</organism>
<dbReference type="Proteomes" id="UP001268256">
    <property type="component" value="Unassembled WGS sequence"/>
</dbReference>
<sequence length="152" mass="17743">MDNINQNRRKYQAAGLEYEKHYFDEQTGGYVLIHEGHNRGDDFNLGAFVSEVFAKQGQVVELVDEHGQEKYVRRFDALVDGEKWEFKVLTNKAKNVRGAFQNGLVKGRSQAPRIAYHINRQVHVSDLNVGLERTMYIDKETRKNFRNRLSLR</sequence>
<dbReference type="AlphaFoldDB" id="A0AAE4JWE2"/>
<accession>A0AAE4JWE2</accession>
<dbReference type="InterPro" id="IPR040559">
    <property type="entry name" value="CdiA_C"/>
</dbReference>
<evidence type="ECO:0000313" key="3">
    <source>
        <dbReference type="Proteomes" id="UP001268256"/>
    </source>
</evidence>
<evidence type="ECO:0000259" key="1">
    <source>
        <dbReference type="Pfam" id="PF18451"/>
    </source>
</evidence>
<name>A0AAE4JWE2_9CYAN</name>